<comment type="caution">
    <text evidence="1">The sequence shown here is derived from an EMBL/GenBank/DDBJ whole genome shotgun (WGS) entry which is preliminary data.</text>
</comment>
<accession>A0ABT9Q9U3</accession>
<gene>
    <name evidence="1" type="ORF">J2853_002729</name>
</gene>
<keyword evidence="2" id="KW-1185">Reference proteome</keyword>
<evidence type="ECO:0000313" key="2">
    <source>
        <dbReference type="Proteomes" id="UP001225356"/>
    </source>
</evidence>
<dbReference type="EMBL" id="JAUSQU010000001">
    <property type="protein sequence ID" value="MDP9843518.1"/>
    <property type="molecule type" value="Genomic_DNA"/>
</dbReference>
<protein>
    <submittedName>
        <fullName evidence="1">Uncharacterized protein</fullName>
    </submittedName>
</protein>
<name>A0ABT9Q9U3_9ACTN</name>
<dbReference type="Proteomes" id="UP001225356">
    <property type="component" value="Unassembled WGS sequence"/>
</dbReference>
<evidence type="ECO:0000313" key="1">
    <source>
        <dbReference type="EMBL" id="MDP9843518.1"/>
    </source>
</evidence>
<reference evidence="1 2" key="1">
    <citation type="submission" date="2023-07" db="EMBL/GenBank/DDBJ databases">
        <title>Sequencing the genomes of 1000 actinobacteria strains.</title>
        <authorList>
            <person name="Klenk H.-P."/>
        </authorList>
    </citation>
    <scope>NUCLEOTIDE SEQUENCE [LARGE SCALE GENOMIC DNA]</scope>
    <source>
        <strain evidence="1 2">DSM 46740</strain>
    </source>
</reference>
<proteinExistence type="predicted"/>
<organism evidence="1 2">
    <name type="scientific">Streptosporangium lutulentum</name>
    <dbReference type="NCBI Taxonomy" id="1461250"/>
    <lineage>
        <taxon>Bacteria</taxon>
        <taxon>Bacillati</taxon>
        <taxon>Actinomycetota</taxon>
        <taxon>Actinomycetes</taxon>
        <taxon>Streptosporangiales</taxon>
        <taxon>Streptosporangiaceae</taxon>
        <taxon>Streptosporangium</taxon>
    </lineage>
</organism>
<sequence>MATWLWNCWAGLALAALVALADALHRWRSHEAVRT</sequence>